<dbReference type="InterPro" id="IPR025855">
    <property type="entry name" value="Replic_Relax"/>
</dbReference>
<sequence length="103" mass="11742">MDWDVEVAHPIDKVRSVISDAVLYRPNRGAEVEFVEVDRFTMSMSRLVEKLFAYAAYSHATYQEGECGTIGTTRLLWRQRYRRSDGAGSPSCACSWTTATRTR</sequence>
<reference evidence="2 3" key="1">
    <citation type="submission" date="2018-10" db="EMBL/GenBank/DDBJ databases">
        <title>Relationship between Morphology and Antimicrobial Activity in Streptomyces.</title>
        <authorList>
            <person name="Kang H.J."/>
            <person name="Kim S.B."/>
        </authorList>
    </citation>
    <scope>NUCLEOTIDE SEQUENCE [LARGE SCALE GENOMIC DNA]</scope>
    <source>
        <strain evidence="2 3">BH38</strain>
    </source>
</reference>
<name>A0A387HC49_9ACTN</name>
<protein>
    <submittedName>
        <fullName evidence="2">Uncharacterized protein</fullName>
    </submittedName>
</protein>
<feature type="region of interest" description="Disordered" evidence="1">
    <location>
        <begin position="82"/>
        <end position="103"/>
    </location>
</feature>
<dbReference type="EMBL" id="CP032698">
    <property type="protein sequence ID" value="AYG78302.1"/>
    <property type="molecule type" value="Genomic_DNA"/>
</dbReference>
<dbReference type="AlphaFoldDB" id="A0A387HC49"/>
<gene>
    <name evidence="2" type="ORF">DWB77_00409</name>
</gene>
<organism evidence="2 3">
    <name type="scientific">Streptomyces hundungensis</name>
    <dbReference type="NCBI Taxonomy" id="1077946"/>
    <lineage>
        <taxon>Bacteria</taxon>
        <taxon>Bacillati</taxon>
        <taxon>Actinomycetota</taxon>
        <taxon>Actinomycetes</taxon>
        <taxon>Kitasatosporales</taxon>
        <taxon>Streptomycetaceae</taxon>
        <taxon>Streptomyces</taxon>
    </lineage>
</organism>
<feature type="compositionally biased region" description="Polar residues" evidence="1">
    <location>
        <begin position="92"/>
        <end position="103"/>
    </location>
</feature>
<accession>A0A387HC49</accession>
<evidence type="ECO:0000256" key="1">
    <source>
        <dbReference type="SAM" id="MobiDB-lite"/>
    </source>
</evidence>
<proteinExistence type="predicted"/>
<dbReference type="Proteomes" id="UP000271554">
    <property type="component" value="Chromosome"/>
</dbReference>
<evidence type="ECO:0000313" key="3">
    <source>
        <dbReference type="Proteomes" id="UP000271554"/>
    </source>
</evidence>
<evidence type="ECO:0000313" key="2">
    <source>
        <dbReference type="EMBL" id="AYG78302.1"/>
    </source>
</evidence>
<dbReference type="Pfam" id="PF13814">
    <property type="entry name" value="Replic_Relax"/>
    <property type="match status" value="1"/>
</dbReference>
<dbReference type="KEGG" id="shun:DWB77_00409"/>
<keyword evidence="3" id="KW-1185">Reference proteome</keyword>